<evidence type="ECO:0000256" key="1">
    <source>
        <dbReference type="SAM" id="MobiDB-lite"/>
    </source>
</evidence>
<reference evidence="3" key="1">
    <citation type="journal article" date="2020" name="Stud. Mycol.">
        <title>101 Dothideomycetes genomes: a test case for predicting lifestyles and emergence of pathogens.</title>
        <authorList>
            <person name="Haridas S."/>
            <person name="Albert R."/>
            <person name="Binder M."/>
            <person name="Bloem J."/>
            <person name="Labutti K."/>
            <person name="Salamov A."/>
            <person name="Andreopoulos B."/>
            <person name="Baker S."/>
            <person name="Barry K."/>
            <person name="Bills G."/>
            <person name="Bluhm B."/>
            <person name="Cannon C."/>
            <person name="Castanera R."/>
            <person name="Culley D."/>
            <person name="Daum C."/>
            <person name="Ezra D."/>
            <person name="Gonzalez J."/>
            <person name="Henrissat B."/>
            <person name="Kuo A."/>
            <person name="Liang C."/>
            <person name="Lipzen A."/>
            <person name="Lutzoni F."/>
            <person name="Magnuson J."/>
            <person name="Mondo S."/>
            <person name="Nolan M."/>
            <person name="Ohm R."/>
            <person name="Pangilinan J."/>
            <person name="Park H.-J."/>
            <person name="Ramirez L."/>
            <person name="Alfaro M."/>
            <person name="Sun H."/>
            <person name="Tritt A."/>
            <person name="Yoshinaga Y."/>
            <person name="Zwiers L.-H."/>
            <person name="Turgeon B."/>
            <person name="Goodwin S."/>
            <person name="Spatafora J."/>
            <person name="Crous P."/>
            <person name="Grigoriev I."/>
        </authorList>
    </citation>
    <scope>NUCLEOTIDE SEQUENCE</scope>
    <source>
        <strain evidence="3">CBS 113979</strain>
    </source>
</reference>
<proteinExistence type="predicted"/>
<feature type="compositionally biased region" description="Low complexity" evidence="1">
    <location>
        <begin position="67"/>
        <end position="88"/>
    </location>
</feature>
<feature type="region of interest" description="Disordered" evidence="1">
    <location>
        <begin position="36"/>
        <end position="107"/>
    </location>
</feature>
<name>A0A6G1H2T0_9PEZI</name>
<evidence type="ECO:0000313" key="4">
    <source>
        <dbReference type="Proteomes" id="UP000800041"/>
    </source>
</evidence>
<keyword evidence="2" id="KW-0472">Membrane</keyword>
<accession>A0A6G1H2T0</accession>
<keyword evidence="2" id="KW-0812">Transmembrane</keyword>
<dbReference type="EMBL" id="ML977152">
    <property type="protein sequence ID" value="KAF1987526.1"/>
    <property type="molecule type" value="Genomic_DNA"/>
</dbReference>
<sequence length="412" mass="45111">MRYAADHCILGDLVSAHSFKTPLLGKHFYIPVRHTTNLTDPDQNLSPHRHDTMEAIDSPPLRIAKMPSLSPSSSRSKKTTSSQSSQDSSPKRSRIRRALGIDVDRNHDRRATTAVSYTTAIHNDARQRLIRSHSASTIPPEPALSISASTSSEGEDDHPCTPPPSTGSAPFESDRWAILTPTADDPFPNPSGYEVSRIRSEPRPTKCLPRLSGAANAVRAAHERAAADPDHFAAQIAAYQYYERKARRLSSMEYGGLAPGRNVSYADPKMAGAFPEMSVPVPGVKTLREDELVLAPWKAPGTKKVVRVQSPSSVVTSSRVVKRENIQSTPVARKPVLPSPISISESMTRSTLRRIQAVCGWLLSNPELPVILLKVGTLAFIVVVLYTVLDALMHPLLGLRKFCKLVLWVMGD</sequence>
<feature type="compositionally biased region" description="Polar residues" evidence="1">
    <location>
        <begin position="36"/>
        <end position="46"/>
    </location>
</feature>
<dbReference type="Proteomes" id="UP000800041">
    <property type="component" value="Unassembled WGS sequence"/>
</dbReference>
<protein>
    <submittedName>
        <fullName evidence="3">Uncharacterized protein</fullName>
    </submittedName>
</protein>
<evidence type="ECO:0000256" key="2">
    <source>
        <dbReference type="SAM" id="Phobius"/>
    </source>
</evidence>
<keyword evidence="4" id="KW-1185">Reference proteome</keyword>
<keyword evidence="2" id="KW-1133">Transmembrane helix</keyword>
<evidence type="ECO:0000313" key="3">
    <source>
        <dbReference type="EMBL" id="KAF1987526.1"/>
    </source>
</evidence>
<gene>
    <name evidence="3" type="ORF">K402DRAFT_392790</name>
</gene>
<feature type="transmembrane region" description="Helical" evidence="2">
    <location>
        <begin position="371"/>
        <end position="392"/>
    </location>
</feature>
<organism evidence="3 4">
    <name type="scientific">Aulographum hederae CBS 113979</name>
    <dbReference type="NCBI Taxonomy" id="1176131"/>
    <lineage>
        <taxon>Eukaryota</taxon>
        <taxon>Fungi</taxon>
        <taxon>Dikarya</taxon>
        <taxon>Ascomycota</taxon>
        <taxon>Pezizomycotina</taxon>
        <taxon>Dothideomycetes</taxon>
        <taxon>Pleosporomycetidae</taxon>
        <taxon>Aulographales</taxon>
        <taxon>Aulographaceae</taxon>
    </lineage>
</organism>
<feature type="region of interest" description="Disordered" evidence="1">
    <location>
        <begin position="133"/>
        <end position="207"/>
    </location>
</feature>
<dbReference type="AlphaFoldDB" id="A0A6G1H2T0"/>